<protein>
    <submittedName>
        <fullName evidence="2">Glycosyltransferase</fullName>
    </submittedName>
</protein>
<dbReference type="SUPFAM" id="SSF53756">
    <property type="entry name" value="UDP-Glycosyltransferase/glycogen phosphorylase"/>
    <property type="match status" value="1"/>
</dbReference>
<dbReference type="InterPro" id="IPR001296">
    <property type="entry name" value="Glyco_trans_1"/>
</dbReference>
<dbReference type="Pfam" id="PF00534">
    <property type="entry name" value="Glycos_transf_1"/>
    <property type="match status" value="1"/>
</dbReference>
<sequence>MAQFKVLHFLDYFLPETMNWLEKLLQSSADQCQHILCFKYFDPKINVSFERIPFIGIKAETPVTFGNKLLSKVQILLFSNKIVQYIQNNDIDLLHFHFGNVAIEFESIILSKIKPSIISLYGYDYEYLVHRKPQTKNLYRKFAEYGAHYIVEGHFSQQLLLSYQIPKGQIHILQMIFNRTGVISSNHFGQPIRLIQVATYTEKKGQLILLQALLLCKNRNQFILEFYGEIGNLRYYNELVTFINTHALNNVKLNKKLTVDDYLITLGQAHIAVNLSMRSSVKDTEGGCPVFLKDALVLGKPIFTTYHCDIPDIGVNDYNGWLIREGDVQEAVSKLELIAHLSTNEYLQYSYHAKESVTCKLNINLTGNKLIDIYNRLLDANRFI</sequence>
<dbReference type="Proteomes" id="UP000808349">
    <property type="component" value="Unassembled WGS sequence"/>
</dbReference>
<evidence type="ECO:0000313" key="2">
    <source>
        <dbReference type="EMBL" id="MBK9716362.1"/>
    </source>
</evidence>
<dbReference type="AlphaFoldDB" id="A0A9D7S722"/>
<name>A0A9D7S722_9BACT</name>
<proteinExistence type="predicted"/>
<dbReference type="EMBL" id="JADKFW010000004">
    <property type="protein sequence ID" value="MBK9716362.1"/>
    <property type="molecule type" value="Genomic_DNA"/>
</dbReference>
<feature type="domain" description="Glycosyl transferase family 1" evidence="1">
    <location>
        <begin position="186"/>
        <end position="354"/>
    </location>
</feature>
<accession>A0A9D7S722</accession>
<dbReference type="Gene3D" id="3.40.50.2000">
    <property type="entry name" value="Glycogen Phosphorylase B"/>
    <property type="match status" value="2"/>
</dbReference>
<gene>
    <name evidence="2" type="ORF">IPO85_02335</name>
</gene>
<comment type="caution">
    <text evidence="2">The sequence shown here is derived from an EMBL/GenBank/DDBJ whole genome shotgun (WGS) entry which is preliminary data.</text>
</comment>
<organism evidence="2 3">
    <name type="scientific">Candidatus Defluviibacterium haderslevense</name>
    <dbReference type="NCBI Taxonomy" id="2981993"/>
    <lineage>
        <taxon>Bacteria</taxon>
        <taxon>Pseudomonadati</taxon>
        <taxon>Bacteroidota</taxon>
        <taxon>Saprospiria</taxon>
        <taxon>Saprospirales</taxon>
        <taxon>Saprospiraceae</taxon>
        <taxon>Candidatus Defluviibacterium</taxon>
    </lineage>
</organism>
<evidence type="ECO:0000259" key="1">
    <source>
        <dbReference type="Pfam" id="PF00534"/>
    </source>
</evidence>
<reference evidence="2 3" key="1">
    <citation type="submission" date="2020-10" db="EMBL/GenBank/DDBJ databases">
        <title>Connecting structure to function with the recovery of over 1000 high-quality activated sludge metagenome-assembled genomes encoding full-length rRNA genes using long-read sequencing.</title>
        <authorList>
            <person name="Singleton C.M."/>
            <person name="Petriglieri F."/>
            <person name="Kristensen J.M."/>
            <person name="Kirkegaard R.H."/>
            <person name="Michaelsen T.Y."/>
            <person name="Andersen M.H."/>
            <person name="Karst S.M."/>
            <person name="Dueholm M.S."/>
            <person name="Nielsen P.H."/>
            <person name="Albertsen M."/>
        </authorList>
    </citation>
    <scope>NUCLEOTIDE SEQUENCE [LARGE SCALE GENOMIC DNA]</scope>
    <source>
        <strain evidence="2">Ribe_18-Q3-R11-54_BAT3C.373</strain>
    </source>
</reference>
<evidence type="ECO:0000313" key="3">
    <source>
        <dbReference type="Proteomes" id="UP000808349"/>
    </source>
</evidence>
<dbReference type="GO" id="GO:0016757">
    <property type="term" value="F:glycosyltransferase activity"/>
    <property type="evidence" value="ECO:0007669"/>
    <property type="project" value="InterPro"/>
</dbReference>